<evidence type="ECO:0000313" key="6">
    <source>
        <dbReference type="Proteomes" id="UP000294003"/>
    </source>
</evidence>
<dbReference type="PANTHER" id="PTHR34997:SF1">
    <property type="entry name" value="PEPTIDOGLYCAN-BINDING LYSIN DOMAIN"/>
    <property type="match status" value="1"/>
</dbReference>
<name>A0ABY0HC86_9PEZI</name>
<feature type="domain" description="LysM" evidence="4">
    <location>
        <begin position="50"/>
        <end position="93"/>
    </location>
</feature>
<organism evidence="5 6">
    <name type="scientific">Monosporascus cannonballus</name>
    <dbReference type="NCBI Taxonomy" id="155416"/>
    <lineage>
        <taxon>Eukaryota</taxon>
        <taxon>Fungi</taxon>
        <taxon>Dikarya</taxon>
        <taxon>Ascomycota</taxon>
        <taxon>Pezizomycotina</taxon>
        <taxon>Sordariomycetes</taxon>
        <taxon>Xylariomycetidae</taxon>
        <taxon>Xylariales</taxon>
        <taxon>Xylariales incertae sedis</taxon>
        <taxon>Monosporascus</taxon>
    </lineage>
</organism>
<dbReference type="InterPro" id="IPR052210">
    <property type="entry name" value="LysM1-like"/>
</dbReference>
<dbReference type="PROSITE" id="PS51782">
    <property type="entry name" value="LYSM"/>
    <property type="match status" value="1"/>
</dbReference>
<comment type="similarity">
    <text evidence="3">Belongs to the secreted LysM effector family.</text>
</comment>
<accession>A0ABY0HC86</accession>
<keyword evidence="6" id="KW-1185">Reference proteome</keyword>
<dbReference type="EMBL" id="QJNS01000067">
    <property type="protein sequence ID" value="RYO89763.1"/>
    <property type="molecule type" value="Genomic_DNA"/>
</dbReference>
<evidence type="ECO:0000313" key="5">
    <source>
        <dbReference type="EMBL" id="RYO89763.1"/>
    </source>
</evidence>
<keyword evidence="2" id="KW-0843">Virulence</keyword>
<evidence type="ECO:0000259" key="4">
    <source>
        <dbReference type="PROSITE" id="PS51782"/>
    </source>
</evidence>
<sequence length="93" mass="10035">MGHRDDCSGLWAKTYYCVGVPGTPTAPPTTPTGNPKPSPTQDGLIDTCIRFYLAVAGDTCDKIVKAHGTFKFDQFLKWNPAVGKDCSGLWAKT</sequence>
<dbReference type="InterPro" id="IPR018392">
    <property type="entry name" value="LysM"/>
</dbReference>
<evidence type="ECO:0000256" key="2">
    <source>
        <dbReference type="ARBA" id="ARBA00023026"/>
    </source>
</evidence>
<dbReference type="InterPro" id="IPR036779">
    <property type="entry name" value="LysM_dom_sf"/>
</dbReference>
<dbReference type="Gene3D" id="3.10.350.10">
    <property type="entry name" value="LysM domain"/>
    <property type="match status" value="1"/>
</dbReference>
<evidence type="ECO:0000256" key="3">
    <source>
        <dbReference type="ARBA" id="ARBA00044955"/>
    </source>
</evidence>
<dbReference type="Proteomes" id="UP000294003">
    <property type="component" value="Unassembled WGS sequence"/>
</dbReference>
<dbReference type="PANTHER" id="PTHR34997">
    <property type="entry name" value="AM15"/>
    <property type="match status" value="1"/>
</dbReference>
<protein>
    <recommendedName>
        <fullName evidence="4">LysM domain-containing protein</fullName>
    </recommendedName>
</protein>
<proteinExistence type="inferred from homology"/>
<gene>
    <name evidence="5" type="ORF">DL762_003040</name>
</gene>
<evidence type="ECO:0000256" key="1">
    <source>
        <dbReference type="ARBA" id="ARBA00022669"/>
    </source>
</evidence>
<comment type="caution">
    <text evidence="5">The sequence shown here is derived from an EMBL/GenBank/DDBJ whole genome shotgun (WGS) entry which is preliminary data.</text>
</comment>
<reference evidence="5 6" key="1">
    <citation type="submission" date="2018-06" db="EMBL/GenBank/DDBJ databases">
        <title>Complete Genomes of Monosporascus.</title>
        <authorList>
            <person name="Robinson A.J."/>
            <person name="Natvig D.O."/>
        </authorList>
    </citation>
    <scope>NUCLEOTIDE SEQUENCE [LARGE SCALE GENOMIC DNA]</scope>
    <source>
        <strain evidence="5 6">CBS 609.92</strain>
    </source>
</reference>
<keyword evidence="1" id="KW-0147">Chitin-binding</keyword>